<dbReference type="PROSITE" id="PS01050">
    <property type="entry name" value="YJEF_C_2"/>
    <property type="match status" value="1"/>
</dbReference>
<dbReference type="PANTHER" id="PTHR12592">
    <property type="entry name" value="ATP-DEPENDENT (S)-NAD(P)H-HYDRATE DEHYDRATASE FAMILY MEMBER"/>
    <property type="match status" value="1"/>
</dbReference>
<comment type="catalytic activity">
    <reaction evidence="15 17 18">
        <text>(6S)-NADHX + ADP = AMP + phosphate + NADH + H(+)</text>
        <dbReference type="Rhea" id="RHEA:32223"/>
        <dbReference type="ChEBI" id="CHEBI:15378"/>
        <dbReference type="ChEBI" id="CHEBI:43474"/>
        <dbReference type="ChEBI" id="CHEBI:57945"/>
        <dbReference type="ChEBI" id="CHEBI:64074"/>
        <dbReference type="ChEBI" id="CHEBI:456215"/>
        <dbReference type="ChEBI" id="CHEBI:456216"/>
        <dbReference type="EC" id="4.2.1.136"/>
    </reaction>
</comment>
<dbReference type="PROSITE" id="PS51385">
    <property type="entry name" value="YJEF_N"/>
    <property type="match status" value="1"/>
</dbReference>
<dbReference type="PIRSF" id="PIRSF017184">
    <property type="entry name" value="Nnr"/>
    <property type="match status" value="1"/>
</dbReference>
<dbReference type="InterPro" id="IPR017953">
    <property type="entry name" value="Carbohydrate_kinase_pred_CS"/>
</dbReference>
<evidence type="ECO:0000256" key="10">
    <source>
        <dbReference type="ARBA" id="ARBA00023027"/>
    </source>
</evidence>
<dbReference type="InterPro" id="IPR000631">
    <property type="entry name" value="CARKD"/>
</dbReference>
<name>A0A9X4NSF1_9BURK</name>
<comment type="catalytic activity">
    <reaction evidence="1 18">
        <text>(6R)-NADHX = (6S)-NADHX</text>
        <dbReference type="Rhea" id="RHEA:32215"/>
        <dbReference type="ChEBI" id="CHEBI:64074"/>
        <dbReference type="ChEBI" id="CHEBI:64075"/>
        <dbReference type="EC" id="5.1.99.6"/>
    </reaction>
</comment>
<keyword evidence="22" id="KW-1185">Reference proteome</keyword>
<evidence type="ECO:0000256" key="11">
    <source>
        <dbReference type="ARBA" id="ARBA00023235"/>
    </source>
</evidence>
<keyword evidence="5 18" id="KW-0479">Metal-binding</keyword>
<keyword evidence="7 17" id="KW-0067">ATP-binding</keyword>
<comment type="similarity">
    <text evidence="17">Belongs to the NnrD/CARKD family.</text>
</comment>
<dbReference type="HAMAP" id="MF_01965">
    <property type="entry name" value="NADHX_dehydratase"/>
    <property type="match status" value="1"/>
</dbReference>
<evidence type="ECO:0000313" key="22">
    <source>
        <dbReference type="Proteomes" id="UP001152876"/>
    </source>
</evidence>
<keyword evidence="21" id="KW-0808">Transferase</keyword>
<evidence type="ECO:0000259" key="20">
    <source>
        <dbReference type="PROSITE" id="PS51385"/>
    </source>
</evidence>
<dbReference type="GO" id="GO:0046496">
    <property type="term" value="P:nicotinamide nucleotide metabolic process"/>
    <property type="evidence" value="ECO:0007669"/>
    <property type="project" value="UniProtKB-UniRule"/>
</dbReference>
<evidence type="ECO:0000256" key="3">
    <source>
        <dbReference type="ARBA" id="ARBA00006001"/>
    </source>
</evidence>
<dbReference type="InterPro" id="IPR029056">
    <property type="entry name" value="Ribokinase-like"/>
</dbReference>
<evidence type="ECO:0000256" key="1">
    <source>
        <dbReference type="ARBA" id="ARBA00000013"/>
    </source>
</evidence>
<feature type="binding site" evidence="17">
    <location>
        <position position="448"/>
    </location>
    <ligand>
        <name>AMP</name>
        <dbReference type="ChEBI" id="CHEBI:456215"/>
    </ligand>
</feature>
<evidence type="ECO:0000256" key="17">
    <source>
        <dbReference type="HAMAP-Rule" id="MF_01965"/>
    </source>
</evidence>
<gene>
    <name evidence="17" type="primary">nnrD</name>
    <name evidence="21" type="ORF">H010_14741</name>
</gene>
<comment type="function">
    <text evidence="17">Catalyzes the dehydration of the S-form of NAD(P)HX at the expense of ADP, which is converted to AMP. Together with NAD(P)HX epimerase, which catalyzes the epimerization of the S- and R-forms, the enzyme allows the repair of both epimers of NAD(P)HX, a damaged form of NAD(P)H that is a result of enzymatic or heat-dependent hydration.</text>
</comment>
<evidence type="ECO:0000256" key="7">
    <source>
        <dbReference type="ARBA" id="ARBA00022840"/>
    </source>
</evidence>
<organism evidence="21 22">
    <name type="scientific">Hydrogenophaga taeniospiralis CCUG 15921</name>
    <dbReference type="NCBI Taxonomy" id="1281780"/>
    <lineage>
        <taxon>Bacteria</taxon>
        <taxon>Pseudomonadati</taxon>
        <taxon>Pseudomonadota</taxon>
        <taxon>Betaproteobacteria</taxon>
        <taxon>Burkholderiales</taxon>
        <taxon>Comamonadaceae</taxon>
        <taxon>Hydrogenophaga</taxon>
    </lineage>
</organism>
<comment type="cofactor">
    <cofactor evidence="17">
        <name>Mg(2+)</name>
        <dbReference type="ChEBI" id="CHEBI:18420"/>
    </cofactor>
</comment>
<comment type="subunit">
    <text evidence="17">Homotetramer.</text>
</comment>
<evidence type="ECO:0000313" key="21">
    <source>
        <dbReference type="EMBL" id="MDG5976522.1"/>
    </source>
</evidence>
<comment type="similarity">
    <text evidence="4 18">In the C-terminal section; belongs to the NnrD/CARKD family.</text>
</comment>
<dbReference type="Proteomes" id="UP001152876">
    <property type="component" value="Unassembled WGS sequence"/>
</dbReference>
<evidence type="ECO:0000256" key="12">
    <source>
        <dbReference type="ARBA" id="ARBA00023239"/>
    </source>
</evidence>
<protein>
    <recommendedName>
        <fullName evidence="17">ADP-dependent (S)-NAD(P)H-hydrate dehydratase</fullName>
        <ecNumber evidence="17">4.2.1.136</ecNumber>
    </recommendedName>
    <alternativeName>
        <fullName evidence="17">ADP-dependent NAD(P)HX dehydratase</fullName>
    </alternativeName>
</protein>
<evidence type="ECO:0000256" key="8">
    <source>
        <dbReference type="ARBA" id="ARBA00022857"/>
    </source>
</evidence>
<dbReference type="Pfam" id="PF01256">
    <property type="entry name" value="Carb_kinase"/>
    <property type="match status" value="1"/>
</dbReference>
<keyword evidence="6 17" id="KW-0547">Nucleotide-binding</keyword>
<sequence length="516" mass="52981">MDRAAASTLPPHTLMARAGLAVARLAQALQPHARRIWVACGPGNNGGDGLIAATNLHLWTQANGGGAEVCVTHFLGDPVDESRLPADARNALNQARAAGLRFCANPPESWNLAIDALLGIGATRAPQGTMAQWMERLLASAAPVLCVDVPSGLNADTGQWAGTPTPAQQTHSTVPHGPRHTLTLLSVKPGLFTAQGRDAAGTVWFDDLGVEPGPDASVTAWLSGHSGCGIAASQPPHASHKGSFGDVLILGGQDMAVDGAGMTGAALLAARSALHAGAGRVFVGLLEAASTANGIRWDPVCPELMFRQIDPLLESNLLKTAGVVCGCGGGSSVARVLPRVLSRAPSLVLDADALNAVAADSALQTLLRQRSARGWFTVITPHPLEAARLLGSDTAAVMADRLQAARTLSERFGVVCVLKGSGTVIAAPGQTPRINPTGNAALATAGTGDVLAGMIGCALALPGRTVDRRLDLVARSVFQHGWLADHWAMEEAPPGNPAETLSASRLAARVRPMGGV</sequence>
<dbReference type="GO" id="GO:0016301">
    <property type="term" value="F:kinase activity"/>
    <property type="evidence" value="ECO:0007669"/>
    <property type="project" value="UniProtKB-KW"/>
</dbReference>
<keyword evidence="9 18" id="KW-0630">Potassium</keyword>
<dbReference type="NCBIfam" id="TIGR00196">
    <property type="entry name" value="yjeF_cterm"/>
    <property type="match status" value="1"/>
</dbReference>
<proteinExistence type="inferred from homology"/>
<dbReference type="GO" id="GO:0005524">
    <property type="term" value="F:ATP binding"/>
    <property type="evidence" value="ECO:0007669"/>
    <property type="project" value="UniProtKB-UniRule"/>
</dbReference>
<dbReference type="GO" id="GO:0046872">
    <property type="term" value="F:metal ion binding"/>
    <property type="evidence" value="ECO:0007669"/>
    <property type="project" value="UniProtKB-UniRule"/>
</dbReference>
<comment type="similarity">
    <text evidence="3 18">In the N-terminal section; belongs to the NnrE/AIBP family.</text>
</comment>
<evidence type="ECO:0000256" key="14">
    <source>
        <dbReference type="ARBA" id="ARBA00025153"/>
    </source>
</evidence>
<keyword evidence="12 17" id="KW-0456">Lyase</keyword>
<evidence type="ECO:0000256" key="16">
    <source>
        <dbReference type="ARBA" id="ARBA00049209"/>
    </source>
</evidence>
<comment type="catalytic activity">
    <reaction evidence="16 17 18">
        <text>(6S)-NADPHX + ADP = AMP + phosphate + NADPH + H(+)</text>
        <dbReference type="Rhea" id="RHEA:32235"/>
        <dbReference type="ChEBI" id="CHEBI:15378"/>
        <dbReference type="ChEBI" id="CHEBI:43474"/>
        <dbReference type="ChEBI" id="CHEBI:57783"/>
        <dbReference type="ChEBI" id="CHEBI:64076"/>
        <dbReference type="ChEBI" id="CHEBI:456215"/>
        <dbReference type="ChEBI" id="CHEBI:456216"/>
        <dbReference type="EC" id="4.2.1.136"/>
    </reaction>
</comment>
<feature type="domain" description="YjeF N-terminal" evidence="20">
    <location>
        <begin position="1"/>
        <end position="216"/>
    </location>
</feature>
<evidence type="ECO:0000256" key="4">
    <source>
        <dbReference type="ARBA" id="ARBA00009524"/>
    </source>
</evidence>
<dbReference type="Pfam" id="PF03853">
    <property type="entry name" value="YjeF_N"/>
    <property type="match status" value="1"/>
</dbReference>
<dbReference type="AlphaFoldDB" id="A0A9X4NSF1"/>
<dbReference type="EMBL" id="AOGK01000012">
    <property type="protein sequence ID" value="MDG5976522.1"/>
    <property type="molecule type" value="Genomic_DNA"/>
</dbReference>
<dbReference type="GO" id="GO:0110051">
    <property type="term" value="P:metabolite repair"/>
    <property type="evidence" value="ECO:0007669"/>
    <property type="project" value="TreeGrafter"/>
</dbReference>
<keyword evidence="10 17" id="KW-0520">NAD</keyword>
<keyword evidence="13" id="KW-0511">Multifunctional enzyme</keyword>
<evidence type="ECO:0000256" key="13">
    <source>
        <dbReference type="ARBA" id="ARBA00023268"/>
    </source>
</evidence>
<evidence type="ECO:0000256" key="15">
    <source>
        <dbReference type="ARBA" id="ARBA00048238"/>
    </source>
</evidence>
<feature type="binding site" evidence="17">
    <location>
        <position position="449"/>
    </location>
    <ligand>
        <name>(6S)-NADPHX</name>
        <dbReference type="ChEBI" id="CHEBI:64076"/>
    </ligand>
</feature>
<dbReference type="CDD" id="cd01171">
    <property type="entry name" value="YXKO-related"/>
    <property type="match status" value="1"/>
</dbReference>
<evidence type="ECO:0000256" key="5">
    <source>
        <dbReference type="ARBA" id="ARBA00022723"/>
    </source>
</evidence>
<dbReference type="PROSITE" id="PS51383">
    <property type="entry name" value="YJEF_C_3"/>
    <property type="match status" value="1"/>
</dbReference>
<dbReference type="Gene3D" id="3.40.50.10260">
    <property type="entry name" value="YjeF N-terminal domain"/>
    <property type="match status" value="1"/>
</dbReference>
<dbReference type="InterPro" id="IPR036652">
    <property type="entry name" value="YjeF_N_dom_sf"/>
</dbReference>
<dbReference type="GO" id="GO:0052855">
    <property type="term" value="F:ADP-dependent NAD(P)H-hydrate dehydratase activity"/>
    <property type="evidence" value="ECO:0007669"/>
    <property type="project" value="UniProtKB-UniRule"/>
</dbReference>
<keyword evidence="21" id="KW-0418">Kinase</keyword>
<dbReference type="Gene3D" id="3.40.1190.20">
    <property type="match status" value="1"/>
</dbReference>
<keyword evidence="8 17" id="KW-0521">NADP</keyword>
<feature type="domain" description="YjeF C-terminal" evidence="19">
    <location>
        <begin position="224"/>
        <end position="516"/>
    </location>
</feature>
<dbReference type="GO" id="GO:0052856">
    <property type="term" value="F:NAD(P)HX epimerase activity"/>
    <property type="evidence" value="ECO:0007669"/>
    <property type="project" value="UniProtKB-EC"/>
</dbReference>
<evidence type="ECO:0000256" key="6">
    <source>
        <dbReference type="ARBA" id="ARBA00022741"/>
    </source>
</evidence>
<dbReference type="EC" id="4.2.1.136" evidence="17"/>
<feature type="binding site" evidence="17">
    <location>
        <position position="382"/>
    </location>
    <ligand>
        <name>(6S)-NADPHX</name>
        <dbReference type="ChEBI" id="CHEBI:64076"/>
    </ligand>
</feature>
<feature type="binding site" evidence="17">
    <location>
        <position position="328"/>
    </location>
    <ligand>
        <name>(6S)-NADPHX</name>
        <dbReference type="ChEBI" id="CHEBI:64076"/>
    </ligand>
</feature>
<reference evidence="21" key="1">
    <citation type="submission" date="2013-01" db="EMBL/GenBank/DDBJ databases">
        <title>Genome draft of Hydrogenophaga taeniospiralis 2K1.</title>
        <authorList>
            <person name="Gomila M."/>
            <person name="Lalucat J."/>
        </authorList>
    </citation>
    <scope>NUCLEOTIDE SEQUENCE</scope>
    <source>
        <strain evidence="21">CCUG 15921</strain>
    </source>
</reference>
<evidence type="ECO:0000256" key="9">
    <source>
        <dbReference type="ARBA" id="ARBA00022958"/>
    </source>
</evidence>
<comment type="catalytic activity">
    <reaction evidence="2 18">
        <text>(6R)-NADPHX = (6S)-NADPHX</text>
        <dbReference type="Rhea" id="RHEA:32227"/>
        <dbReference type="ChEBI" id="CHEBI:64076"/>
        <dbReference type="ChEBI" id="CHEBI:64077"/>
        <dbReference type="EC" id="5.1.99.6"/>
    </reaction>
</comment>
<evidence type="ECO:0000259" key="19">
    <source>
        <dbReference type="PROSITE" id="PS51383"/>
    </source>
</evidence>
<dbReference type="SUPFAM" id="SSF64153">
    <property type="entry name" value="YjeF N-terminal domain-like"/>
    <property type="match status" value="1"/>
</dbReference>
<dbReference type="InterPro" id="IPR030677">
    <property type="entry name" value="Nnr"/>
</dbReference>
<dbReference type="SUPFAM" id="SSF53613">
    <property type="entry name" value="Ribokinase-like"/>
    <property type="match status" value="1"/>
</dbReference>
<dbReference type="InterPro" id="IPR004443">
    <property type="entry name" value="YjeF_N_dom"/>
</dbReference>
<comment type="cofactor">
    <cofactor evidence="18">
        <name>K(+)</name>
        <dbReference type="ChEBI" id="CHEBI:29103"/>
    </cofactor>
    <text evidence="18">Binds 1 potassium ion per subunit.</text>
</comment>
<evidence type="ECO:0000256" key="2">
    <source>
        <dbReference type="ARBA" id="ARBA00000909"/>
    </source>
</evidence>
<feature type="binding site" evidence="17">
    <location>
        <begin position="419"/>
        <end position="423"/>
    </location>
    <ligand>
        <name>AMP</name>
        <dbReference type="ChEBI" id="CHEBI:456215"/>
    </ligand>
</feature>
<accession>A0A9X4NSF1</accession>
<comment type="caution">
    <text evidence="21">The sequence shown here is derived from an EMBL/GenBank/DDBJ whole genome shotgun (WGS) entry which is preliminary data.</text>
</comment>
<keyword evidence="11 18" id="KW-0413">Isomerase</keyword>
<dbReference type="NCBIfam" id="TIGR00197">
    <property type="entry name" value="yjeF_nterm"/>
    <property type="match status" value="1"/>
</dbReference>
<comment type="function">
    <text evidence="14 18">Bifunctional enzyme that catalyzes the epimerization of the S- and R-forms of NAD(P)HX and the dehydration of the S-form of NAD(P)HX at the expense of ADP, which is converted to AMP. This allows the repair of both epimers of NAD(P)HX, a damaged form of NAD(P)H that is a result of enzymatic or heat-dependent hydration.</text>
</comment>
<feature type="binding site" evidence="17">
    <location>
        <position position="265"/>
    </location>
    <ligand>
        <name>(6S)-NADPHX</name>
        <dbReference type="ChEBI" id="CHEBI:64076"/>
    </ligand>
</feature>
<evidence type="ECO:0000256" key="18">
    <source>
        <dbReference type="PIRNR" id="PIRNR017184"/>
    </source>
</evidence>
<dbReference type="PANTHER" id="PTHR12592:SF0">
    <property type="entry name" value="ATP-DEPENDENT (S)-NAD(P)H-HYDRATE DEHYDRATASE"/>
    <property type="match status" value="1"/>
</dbReference>